<organism evidence="13 14">
    <name type="scientific">Ceratocystis pirilliformis</name>
    <dbReference type="NCBI Taxonomy" id="259994"/>
    <lineage>
        <taxon>Eukaryota</taxon>
        <taxon>Fungi</taxon>
        <taxon>Dikarya</taxon>
        <taxon>Ascomycota</taxon>
        <taxon>Pezizomycotina</taxon>
        <taxon>Sordariomycetes</taxon>
        <taxon>Hypocreomycetidae</taxon>
        <taxon>Microascales</taxon>
        <taxon>Ceratocystidaceae</taxon>
        <taxon>Ceratocystis</taxon>
    </lineage>
</organism>
<evidence type="ECO:0008006" key="15">
    <source>
        <dbReference type="Google" id="ProtNLM"/>
    </source>
</evidence>
<feature type="compositionally biased region" description="Acidic residues" evidence="12">
    <location>
        <begin position="19"/>
        <end position="30"/>
    </location>
</feature>
<evidence type="ECO:0000256" key="12">
    <source>
        <dbReference type="SAM" id="MobiDB-lite"/>
    </source>
</evidence>
<comment type="similarity">
    <text evidence="2">Belongs to the Tom22 family.</text>
</comment>
<accession>A0ABR3YTT6</accession>
<sequence length="161" mass="17208">MVQLVEVEDEHFVTGQIGPDDDDDYSDTDSEVSTQSDFDPSSESLSDRLWALRDIIPPSTRAWWAAHASATSQTTTALASTASKGLWALSSTVIFLGVPFALCWMEEQQVLAMEQEFKMREQGDQLLSAGEPGAGDALSGDNILEGNTASQVGAALAKPAV</sequence>
<evidence type="ECO:0000313" key="13">
    <source>
        <dbReference type="EMBL" id="KAL1891663.1"/>
    </source>
</evidence>
<feature type="compositionally biased region" description="Polar residues" evidence="12">
    <location>
        <begin position="31"/>
        <end position="43"/>
    </location>
</feature>
<name>A0ABR3YTT6_9PEZI</name>
<dbReference type="Proteomes" id="UP001583280">
    <property type="component" value="Unassembled WGS sequence"/>
</dbReference>
<dbReference type="CDD" id="cd22884">
    <property type="entry name" value="TOM22"/>
    <property type="match status" value="1"/>
</dbReference>
<reference evidence="13 14" key="1">
    <citation type="journal article" date="2024" name="IMA Fungus">
        <title>IMA Genome - F19 : A genome assembly and annotation guide to empower mycologists, including annotated draft genome sequences of Ceratocystis pirilliformis, Diaporthe australafricana, Fusarium ophioides, Paecilomyces lecythidis, and Sporothrix stenoceras.</title>
        <authorList>
            <person name="Aylward J."/>
            <person name="Wilson A.M."/>
            <person name="Visagie C.M."/>
            <person name="Spraker J."/>
            <person name="Barnes I."/>
            <person name="Buitendag C."/>
            <person name="Ceriani C."/>
            <person name="Del Mar Angel L."/>
            <person name="du Plessis D."/>
            <person name="Fuchs T."/>
            <person name="Gasser K."/>
            <person name="Kramer D."/>
            <person name="Li W."/>
            <person name="Munsamy K."/>
            <person name="Piso A."/>
            <person name="Price J.L."/>
            <person name="Sonnekus B."/>
            <person name="Thomas C."/>
            <person name="van der Nest A."/>
            <person name="van Dijk A."/>
            <person name="van Heerden A."/>
            <person name="van Vuuren N."/>
            <person name="Yilmaz N."/>
            <person name="Duong T.A."/>
            <person name="van der Merwe N.A."/>
            <person name="Wingfield M.J."/>
            <person name="Wingfield B.D."/>
        </authorList>
    </citation>
    <scope>NUCLEOTIDE SEQUENCE [LARGE SCALE GENOMIC DNA]</scope>
    <source>
        <strain evidence="13 14">CMW 12675</strain>
    </source>
</reference>
<keyword evidence="9" id="KW-0496">Mitochondrion</keyword>
<evidence type="ECO:0000256" key="4">
    <source>
        <dbReference type="ARBA" id="ARBA00022692"/>
    </source>
</evidence>
<comment type="subcellular location">
    <subcellularLocation>
        <location evidence="1">Mitochondrion outer membrane</location>
        <topology evidence="1">Single-pass membrane protein</topology>
    </subcellularLocation>
</comment>
<protein>
    <recommendedName>
        <fullName evidence="15">Mitochondrial import receptor subunit tom22</fullName>
    </recommendedName>
</protein>
<evidence type="ECO:0000256" key="10">
    <source>
        <dbReference type="ARBA" id="ARBA00023136"/>
    </source>
</evidence>
<evidence type="ECO:0000256" key="7">
    <source>
        <dbReference type="ARBA" id="ARBA00022989"/>
    </source>
</evidence>
<keyword evidence="5" id="KW-1000">Mitochondrion outer membrane</keyword>
<comment type="caution">
    <text evidence="13">The sequence shown here is derived from an EMBL/GenBank/DDBJ whole genome shotgun (WGS) entry which is preliminary data.</text>
</comment>
<dbReference type="PANTHER" id="PTHR12504">
    <property type="entry name" value="MITOCHONDRIAL IMPORT RECEPTOR SUBUNIT TOM22"/>
    <property type="match status" value="1"/>
</dbReference>
<evidence type="ECO:0000256" key="8">
    <source>
        <dbReference type="ARBA" id="ARBA00023010"/>
    </source>
</evidence>
<gene>
    <name evidence="13" type="ORF">Cpir12675_004884</name>
</gene>
<keyword evidence="4" id="KW-0812">Transmembrane</keyword>
<dbReference type="EMBL" id="JAWDJO010000149">
    <property type="protein sequence ID" value="KAL1891663.1"/>
    <property type="molecule type" value="Genomic_DNA"/>
</dbReference>
<evidence type="ECO:0000256" key="11">
    <source>
        <dbReference type="ARBA" id="ARBA00023170"/>
    </source>
</evidence>
<dbReference type="InterPro" id="IPR005683">
    <property type="entry name" value="Tom22"/>
</dbReference>
<feature type="region of interest" description="Disordered" evidence="12">
    <location>
        <begin position="12"/>
        <end position="43"/>
    </location>
</feature>
<keyword evidence="7" id="KW-1133">Transmembrane helix</keyword>
<evidence type="ECO:0000256" key="2">
    <source>
        <dbReference type="ARBA" id="ARBA00009874"/>
    </source>
</evidence>
<keyword evidence="3" id="KW-0813">Transport</keyword>
<dbReference type="PANTHER" id="PTHR12504:SF0">
    <property type="entry name" value="MITOCHONDRIAL IMPORT RECEPTOR SUBUNIT TOM22 HOMOLOG"/>
    <property type="match status" value="1"/>
</dbReference>
<keyword evidence="8" id="KW-0811">Translocation</keyword>
<evidence type="ECO:0000256" key="6">
    <source>
        <dbReference type="ARBA" id="ARBA00022927"/>
    </source>
</evidence>
<evidence type="ECO:0000313" key="14">
    <source>
        <dbReference type="Proteomes" id="UP001583280"/>
    </source>
</evidence>
<keyword evidence="11" id="KW-0675">Receptor</keyword>
<keyword evidence="6" id="KW-0653">Protein transport</keyword>
<keyword evidence="10" id="KW-0472">Membrane</keyword>
<dbReference type="Pfam" id="PF04281">
    <property type="entry name" value="Tom22"/>
    <property type="match status" value="1"/>
</dbReference>
<evidence type="ECO:0000256" key="1">
    <source>
        <dbReference type="ARBA" id="ARBA00004572"/>
    </source>
</evidence>
<evidence type="ECO:0000256" key="5">
    <source>
        <dbReference type="ARBA" id="ARBA00022787"/>
    </source>
</evidence>
<keyword evidence="14" id="KW-1185">Reference proteome</keyword>
<evidence type="ECO:0000256" key="9">
    <source>
        <dbReference type="ARBA" id="ARBA00023128"/>
    </source>
</evidence>
<evidence type="ECO:0000256" key="3">
    <source>
        <dbReference type="ARBA" id="ARBA00022448"/>
    </source>
</evidence>
<proteinExistence type="inferred from homology"/>